<dbReference type="Gene3D" id="2.60.40.640">
    <property type="match status" value="1"/>
</dbReference>
<proteinExistence type="predicted"/>
<dbReference type="Proteomes" id="UP000011976">
    <property type="component" value="Unassembled WGS sequence"/>
</dbReference>
<accession>M9M109</accession>
<dbReference type="InterPro" id="IPR014752">
    <property type="entry name" value="Arrestin-like_C"/>
</dbReference>
<name>M9M109_PSEA3</name>
<feature type="domain" description="Arrestin C-terminal-like" evidence="1">
    <location>
        <begin position="225"/>
        <end position="354"/>
    </location>
</feature>
<dbReference type="AlphaFoldDB" id="M9M109"/>
<protein>
    <recommendedName>
        <fullName evidence="1">Arrestin C-terminal-like domain-containing protein</fullName>
    </recommendedName>
</protein>
<dbReference type="Pfam" id="PF02752">
    <property type="entry name" value="Arrestin_C"/>
    <property type="match status" value="1"/>
</dbReference>
<dbReference type="InterPro" id="IPR011022">
    <property type="entry name" value="Arrestin_C-like"/>
</dbReference>
<evidence type="ECO:0000313" key="2">
    <source>
        <dbReference type="EMBL" id="GAC77309.1"/>
    </source>
</evidence>
<evidence type="ECO:0000313" key="3">
    <source>
        <dbReference type="Proteomes" id="UP000011976"/>
    </source>
</evidence>
<organism evidence="2 3">
    <name type="scientific">Pseudozyma antarctica (strain T-34)</name>
    <name type="common">Yeast</name>
    <name type="synonym">Candida antarctica</name>
    <dbReference type="NCBI Taxonomy" id="1151754"/>
    <lineage>
        <taxon>Eukaryota</taxon>
        <taxon>Fungi</taxon>
        <taxon>Dikarya</taxon>
        <taxon>Basidiomycota</taxon>
        <taxon>Ustilaginomycotina</taxon>
        <taxon>Ustilaginomycetes</taxon>
        <taxon>Ustilaginales</taxon>
        <taxon>Ustilaginaceae</taxon>
        <taxon>Moesziomyces</taxon>
    </lineage>
</organism>
<dbReference type="EMBL" id="DF196791">
    <property type="protein sequence ID" value="GAC77309.1"/>
    <property type="molecule type" value="Genomic_DNA"/>
</dbReference>
<reference evidence="3" key="1">
    <citation type="journal article" date="2013" name="Genome Announc.">
        <title>Genome sequence of the basidiomycetous yeast Pseudozyma antarctica T-34, a producer of the glycolipid biosurfactants mannosylerythritol lipids.</title>
        <authorList>
            <person name="Morita T."/>
            <person name="Koike H."/>
            <person name="Koyama Y."/>
            <person name="Hagiwara H."/>
            <person name="Ito E."/>
            <person name="Fukuoka T."/>
            <person name="Imura T."/>
            <person name="Machida M."/>
            <person name="Kitamoto D."/>
        </authorList>
    </citation>
    <scope>NUCLEOTIDE SEQUENCE [LARGE SCALE GENOMIC DNA]</scope>
    <source>
        <strain evidence="3">T-34</strain>
    </source>
</reference>
<sequence length="385" mass="41518">MSAFVCKPDPLQSISLSPPTMELSVRLPSDVFVLPSPLYGAVDTSDAFDTPPAYAASSSSTASASSSPHPSLTAYIQLKVPATASTSYSLASLSAKLVASESLMYNNGGFEQSFPIQLTSNPLRHPCTLQPGRTYEFVAQIACPRNLPPSVQLQDARLRYKLHAAAKITPTTRGWFSLAKTLTAEREVRVVQAAPEEAFDFSHVKYVSIDGLGSTCISVPPSPCKIGESTQLCLTLPSKDARDCIEHVQMQLVQQTQICKSSRSSIYTQTIPTLALKLHTQPSPGPVDFASQKGYSTEDSVLEAHFSIPTDVQPSTLAGSTAVINVSHRMQMTINFKHTPHSFVCSWPVTLAHPHAVRSSAIDPLPPYSKHTLPAHLPPPSLQTL</sequence>
<gene>
    <name evidence="2" type="ORF">PANT_25d00081</name>
</gene>
<evidence type="ECO:0000259" key="1">
    <source>
        <dbReference type="Pfam" id="PF02752"/>
    </source>
</evidence>
<dbReference type="OrthoDB" id="2553788at2759"/>